<sequence>MDSSSKRGYCLPEEFLFEYSGEILDNTTKPIPHTSDNIPVSSTPFFESPSSSIQLYSVPEVKDAISETNSKPPPTITSRNNSRIYSNDFDSIIKIKKSVVKSLKYKQSESLKNLISIQLQVAGKKFRNSPENIKSGIENPYKPDNKMILNLSNHADLIDKFSEKQAKLLDIDKKKKIEKTKAELNSSTDSKPLVISTPEVPKLINLDFKNITTIAEPSLSTFNSASDAKIANSKTISTPVSKHPNSTLVSSEDEFSKKSKDLDQKLIEINTILSVEIKKNPDFKKYAFASKRKINLKVGQLTNSKEQIDHASNDINQLLNDARNRGDLIYKWILNLVSKSLVSQAETEIALKPEFSYPLAHTAVNLIIKHPELLEFLFKGESEYDLKKKLKYKSTDSRNISESQFEYQERMCGIISFYASIIQTTPKDQLNPIPIFNGWKWLSRMLNLPISGIYPSLITSFLSISGFVLDKAYKTQFKKIMQLLHSDYLRYAKEKVPESISSISRLESVLNSFFSLSGPKFKLSIHREP</sequence>
<dbReference type="Pfam" id="PF07817">
    <property type="entry name" value="GLE1"/>
    <property type="match status" value="2"/>
</dbReference>
<evidence type="ECO:0000256" key="7">
    <source>
        <dbReference type="ARBA" id="ARBA00023132"/>
    </source>
</evidence>
<dbReference type="PANTHER" id="PTHR12960">
    <property type="entry name" value="GLE-1-RELATED"/>
    <property type="match status" value="1"/>
</dbReference>
<keyword evidence="11" id="KW-1133">Transmembrane helix</keyword>
<dbReference type="InterPro" id="IPR038506">
    <property type="entry name" value="GLE1-like_sf"/>
</dbReference>
<evidence type="ECO:0000256" key="5">
    <source>
        <dbReference type="ARBA" id="ARBA00022927"/>
    </source>
</evidence>
<dbReference type="GO" id="GO:0005737">
    <property type="term" value="C:cytoplasm"/>
    <property type="evidence" value="ECO:0007669"/>
    <property type="project" value="TreeGrafter"/>
</dbReference>
<keyword evidence="13" id="KW-1185">Reference proteome</keyword>
<keyword evidence="5" id="KW-0653">Protein transport</keyword>
<evidence type="ECO:0000256" key="9">
    <source>
        <dbReference type="ARBA" id="ARBA00026227"/>
    </source>
</evidence>
<dbReference type="InterPro" id="IPR012476">
    <property type="entry name" value="GLE1"/>
</dbReference>
<dbReference type="GO" id="GO:0044614">
    <property type="term" value="C:nuclear pore cytoplasmic filaments"/>
    <property type="evidence" value="ECO:0007669"/>
    <property type="project" value="TreeGrafter"/>
</dbReference>
<protein>
    <recommendedName>
        <fullName evidence="9">mRNA export factor GLE1</fullName>
    </recommendedName>
    <alternativeName>
        <fullName evidence="10">Nucleoporin GLE1</fullName>
    </alternativeName>
</protein>
<organism evidence="12 13">
    <name type="scientific">Smittium megazygosporum</name>
    <dbReference type="NCBI Taxonomy" id="133381"/>
    <lineage>
        <taxon>Eukaryota</taxon>
        <taxon>Fungi</taxon>
        <taxon>Fungi incertae sedis</taxon>
        <taxon>Zoopagomycota</taxon>
        <taxon>Kickxellomycotina</taxon>
        <taxon>Harpellomycetes</taxon>
        <taxon>Harpellales</taxon>
        <taxon>Legeriomycetaceae</taxon>
        <taxon>Smittium</taxon>
    </lineage>
</organism>
<keyword evidence="7" id="KW-0906">Nuclear pore complex</keyword>
<keyword evidence="4" id="KW-0509">mRNA transport</keyword>
<accession>A0A2T9ZJD9</accession>
<evidence type="ECO:0000256" key="10">
    <source>
        <dbReference type="ARBA" id="ARBA00029983"/>
    </source>
</evidence>
<keyword evidence="11" id="KW-0812">Transmembrane</keyword>
<dbReference type="GO" id="GO:0016973">
    <property type="term" value="P:poly(A)+ mRNA export from nucleus"/>
    <property type="evidence" value="ECO:0007669"/>
    <property type="project" value="InterPro"/>
</dbReference>
<evidence type="ECO:0000256" key="2">
    <source>
        <dbReference type="ARBA" id="ARBA00011056"/>
    </source>
</evidence>
<gene>
    <name evidence="12" type="ORF">BB560_000849</name>
</gene>
<comment type="subcellular location">
    <subcellularLocation>
        <location evidence="1">Nucleus</location>
        <location evidence="1">Nuclear pore complex</location>
    </subcellularLocation>
</comment>
<keyword evidence="8" id="KW-0539">Nucleus</keyword>
<comment type="similarity">
    <text evidence="2">Belongs to the GLE1 family.</text>
</comment>
<proteinExistence type="inferred from homology"/>
<evidence type="ECO:0000256" key="6">
    <source>
        <dbReference type="ARBA" id="ARBA00023010"/>
    </source>
</evidence>
<dbReference type="STRING" id="133381.A0A2T9ZJD9"/>
<dbReference type="PANTHER" id="PTHR12960:SF0">
    <property type="entry name" value="MRNA EXPORT FACTOR GLE1"/>
    <property type="match status" value="1"/>
</dbReference>
<dbReference type="EMBL" id="MBFS01000098">
    <property type="protein sequence ID" value="PVV04637.1"/>
    <property type="molecule type" value="Genomic_DNA"/>
</dbReference>
<dbReference type="GO" id="GO:0000822">
    <property type="term" value="F:inositol hexakisphosphate binding"/>
    <property type="evidence" value="ECO:0007669"/>
    <property type="project" value="TreeGrafter"/>
</dbReference>
<evidence type="ECO:0000256" key="11">
    <source>
        <dbReference type="SAM" id="Phobius"/>
    </source>
</evidence>
<dbReference type="Gene3D" id="1.25.40.510">
    <property type="entry name" value="GLE1-like"/>
    <property type="match status" value="1"/>
</dbReference>
<evidence type="ECO:0000313" key="12">
    <source>
        <dbReference type="EMBL" id="PVV04637.1"/>
    </source>
</evidence>
<dbReference type="GO" id="GO:0005543">
    <property type="term" value="F:phospholipid binding"/>
    <property type="evidence" value="ECO:0007669"/>
    <property type="project" value="TreeGrafter"/>
</dbReference>
<evidence type="ECO:0000256" key="3">
    <source>
        <dbReference type="ARBA" id="ARBA00022448"/>
    </source>
</evidence>
<keyword evidence="11" id="KW-0472">Membrane</keyword>
<reference evidence="12 13" key="1">
    <citation type="journal article" date="2018" name="MBio">
        <title>Comparative Genomics Reveals the Core Gene Toolbox for the Fungus-Insect Symbiosis.</title>
        <authorList>
            <person name="Wang Y."/>
            <person name="Stata M."/>
            <person name="Wang W."/>
            <person name="Stajich J.E."/>
            <person name="White M.M."/>
            <person name="Moncalvo J.M."/>
        </authorList>
    </citation>
    <scope>NUCLEOTIDE SEQUENCE [LARGE SCALE GENOMIC DNA]</scope>
    <source>
        <strain evidence="12 13">SC-DP-2</strain>
    </source>
</reference>
<keyword evidence="3" id="KW-0813">Transport</keyword>
<dbReference type="Proteomes" id="UP000245609">
    <property type="component" value="Unassembled WGS sequence"/>
</dbReference>
<evidence type="ECO:0000256" key="4">
    <source>
        <dbReference type="ARBA" id="ARBA00022816"/>
    </source>
</evidence>
<evidence type="ECO:0000256" key="8">
    <source>
        <dbReference type="ARBA" id="ARBA00023242"/>
    </source>
</evidence>
<keyword evidence="6" id="KW-0811">Translocation</keyword>
<name>A0A2T9ZJD9_9FUNG</name>
<evidence type="ECO:0000313" key="13">
    <source>
        <dbReference type="Proteomes" id="UP000245609"/>
    </source>
</evidence>
<dbReference type="AlphaFoldDB" id="A0A2T9ZJD9"/>
<dbReference type="OrthoDB" id="420884at2759"/>
<evidence type="ECO:0000256" key="1">
    <source>
        <dbReference type="ARBA" id="ARBA00004567"/>
    </source>
</evidence>
<comment type="caution">
    <text evidence="12">The sequence shown here is derived from an EMBL/GenBank/DDBJ whole genome shotgun (WGS) entry which is preliminary data.</text>
</comment>
<dbReference type="GO" id="GO:0015031">
    <property type="term" value="P:protein transport"/>
    <property type="evidence" value="ECO:0007669"/>
    <property type="project" value="UniProtKB-KW"/>
</dbReference>
<dbReference type="GO" id="GO:0031369">
    <property type="term" value="F:translation initiation factor binding"/>
    <property type="evidence" value="ECO:0007669"/>
    <property type="project" value="TreeGrafter"/>
</dbReference>
<feature type="transmembrane region" description="Helical" evidence="11">
    <location>
        <begin position="452"/>
        <end position="469"/>
    </location>
</feature>